<sequence length="202" mass="21141">MDGSADARSPTLEILLVIAVVFVLQQLVALVSQPLAFVLFTLQAPVLADPWALVTSVYAHSGLDHLLANAIALAVVGFLLERHTTRARFHAFFLTTGVAAGVFQIGIASLFGVDAALLGASGAVFALIGYVVTGNRLSGRLFDRIDLSGRAMLVLFVLLAVVVTLVTAAPGVALAAHFFGFLLGLVAGQLNLLRPPRNASLK</sequence>
<feature type="transmembrane region" description="Helical" evidence="7">
    <location>
        <begin position="174"/>
        <end position="193"/>
    </location>
</feature>
<dbReference type="GO" id="GO:0004252">
    <property type="term" value="F:serine-type endopeptidase activity"/>
    <property type="evidence" value="ECO:0007669"/>
    <property type="project" value="InterPro"/>
</dbReference>
<keyword evidence="6 7" id="KW-0472">Membrane</keyword>
<keyword evidence="4" id="KW-0378">Hydrolase</keyword>
<feature type="transmembrane region" description="Helical" evidence="7">
    <location>
        <begin position="117"/>
        <end position="135"/>
    </location>
</feature>
<comment type="caution">
    <text evidence="9">The sequence shown here is derived from an EMBL/GenBank/DDBJ whole genome shotgun (WGS) entry which is preliminary data.</text>
</comment>
<dbReference type="GO" id="GO:0016020">
    <property type="term" value="C:membrane"/>
    <property type="evidence" value="ECO:0007669"/>
    <property type="project" value="UniProtKB-SubCell"/>
</dbReference>
<keyword evidence="9" id="KW-0645">Protease</keyword>
<dbReference type="InterPro" id="IPR035952">
    <property type="entry name" value="Rhomboid-like_sf"/>
</dbReference>
<comment type="similarity">
    <text evidence="2">Belongs to the peptidase S54 family.</text>
</comment>
<evidence type="ECO:0000256" key="2">
    <source>
        <dbReference type="ARBA" id="ARBA00009045"/>
    </source>
</evidence>
<dbReference type="PANTHER" id="PTHR43731:SF14">
    <property type="entry name" value="PRESENILIN-ASSOCIATED RHOMBOID-LIKE PROTEIN, MITOCHONDRIAL"/>
    <property type="match status" value="1"/>
</dbReference>
<gene>
    <name evidence="9" type="ORF">AArcSt11_02975</name>
</gene>
<feature type="transmembrane region" description="Helical" evidence="7">
    <location>
        <begin position="147"/>
        <end position="168"/>
    </location>
</feature>
<dbReference type="GO" id="GO:0006508">
    <property type="term" value="P:proteolysis"/>
    <property type="evidence" value="ECO:0007669"/>
    <property type="project" value="UniProtKB-KW"/>
</dbReference>
<dbReference type="SUPFAM" id="SSF144091">
    <property type="entry name" value="Rhomboid-like"/>
    <property type="match status" value="1"/>
</dbReference>
<name>A0AAE3FPC0_9EURY</name>
<feature type="transmembrane region" description="Helical" evidence="7">
    <location>
        <begin position="62"/>
        <end position="80"/>
    </location>
</feature>
<evidence type="ECO:0000259" key="8">
    <source>
        <dbReference type="Pfam" id="PF01694"/>
    </source>
</evidence>
<organism evidence="9 10">
    <name type="scientific">Natranaeroarchaeum aerophilus</name>
    <dbReference type="NCBI Taxonomy" id="2917711"/>
    <lineage>
        <taxon>Archaea</taxon>
        <taxon>Methanobacteriati</taxon>
        <taxon>Methanobacteriota</taxon>
        <taxon>Stenosarchaea group</taxon>
        <taxon>Halobacteria</taxon>
        <taxon>Halobacteriales</taxon>
        <taxon>Natronoarchaeaceae</taxon>
        <taxon>Natranaeroarchaeum</taxon>
    </lineage>
</organism>
<evidence type="ECO:0000313" key="10">
    <source>
        <dbReference type="Proteomes" id="UP001202674"/>
    </source>
</evidence>
<dbReference type="RefSeq" id="WP_250594472.1">
    <property type="nucleotide sequence ID" value="NZ_JAKRVY010000001.1"/>
</dbReference>
<dbReference type="Gene3D" id="1.20.1540.10">
    <property type="entry name" value="Rhomboid-like"/>
    <property type="match status" value="1"/>
</dbReference>
<accession>A0AAE3FPC0</accession>
<evidence type="ECO:0000256" key="5">
    <source>
        <dbReference type="ARBA" id="ARBA00022989"/>
    </source>
</evidence>
<evidence type="ECO:0000256" key="1">
    <source>
        <dbReference type="ARBA" id="ARBA00004141"/>
    </source>
</evidence>
<feature type="transmembrane region" description="Helical" evidence="7">
    <location>
        <begin position="12"/>
        <end position="42"/>
    </location>
</feature>
<reference evidence="9 10" key="1">
    <citation type="journal article" date="2022" name="Syst. Appl. Microbiol.">
        <title>Natronocalculus amylovorans gen. nov., sp. nov., and Natranaeroarchaeum aerophilus sp. nov., dominant culturable amylolytic natronoarchaea from hypersaline soda lakes in southwestern Siberia.</title>
        <authorList>
            <person name="Sorokin D.Y."/>
            <person name="Elcheninov A.G."/>
            <person name="Khizhniak T.V."/>
            <person name="Koenen M."/>
            <person name="Bale N.J."/>
            <person name="Damste J.S.S."/>
            <person name="Kublanov I.V."/>
        </authorList>
    </citation>
    <scope>NUCLEOTIDE SEQUENCE [LARGE SCALE GENOMIC DNA]</scope>
    <source>
        <strain evidence="9 10">AArc-St1-1</strain>
    </source>
</reference>
<keyword evidence="10" id="KW-1185">Reference proteome</keyword>
<dbReference type="Pfam" id="PF01694">
    <property type="entry name" value="Rhomboid"/>
    <property type="match status" value="1"/>
</dbReference>
<evidence type="ECO:0000256" key="6">
    <source>
        <dbReference type="ARBA" id="ARBA00023136"/>
    </source>
</evidence>
<evidence type="ECO:0000256" key="7">
    <source>
        <dbReference type="SAM" id="Phobius"/>
    </source>
</evidence>
<evidence type="ECO:0000313" key="9">
    <source>
        <dbReference type="EMBL" id="MCL9812615.1"/>
    </source>
</evidence>
<proteinExistence type="inferred from homology"/>
<protein>
    <submittedName>
        <fullName evidence="9">Rhomboid family intramembrane serine protease</fullName>
    </submittedName>
</protein>
<keyword evidence="5 7" id="KW-1133">Transmembrane helix</keyword>
<evidence type="ECO:0000256" key="3">
    <source>
        <dbReference type="ARBA" id="ARBA00022692"/>
    </source>
</evidence>
<feature type="domain" description="Peptidase S54 rhomboid" evidence="8">
    <location>
        <begin position="50"/>
        <end position="190"/>
    </location>
</feature>
<dbReference type="PANTHER" id="PTHR43731">
    <property type="entry name" value="RHOMBOID PROTEASE"/>
    <property type="match status" value="1"/>
</dbReference>
<keyword evidence="3 7" id="KW-0812">Transmembrane</keyword>
<dbReference type="EMBL" id="JAKRVY010000001">
    <property type="protein sequence ID" value="MCL9812615.1"/>
    <property type="molecule type" value="Genomic_DNA"/>
</dbReference>
<dbReference type="Proteomes" id="UP001202674">
    <property type="component" value="Unassembled WGS sequence"/>
</dbReference>
<dbReference type="InterPro" id="IPR050925">
    <property type="entry name" value="Rhomboid_protease_S54"/>
</dbReference>
<dbReference type="InterPro" id="IPR022764">
    <property type="entry name" value="Peptidase_S54_rhomboid_dom"/>
</dbReference>
<comment type="subcellular location">
    <subcellularLocation>
        <location evidence="1">Membrane</location>
        <topology evidence="1">Multi-pass membrane protein</topology>
    </subcellularLocation>
</comment>
<evidence type="ECO:0000256" key="4">
    <source>
        <dbReference type="ARBA" id="ARBA00022801"/>
    </source>
</evidence>
<feature type="transmembrane region" description="Helical" evidence="7">
    <location>
        <begin position="92"/>
        <end position="111"/>
    </location>
</feature>
<dbReference type="AlphaFoldDB" id="A0AAE3FPC0"/>